<feature type="compositionally biased region" description="Gly residues" evidence="1">
    <location>
        <begin position="25"/>
        <end position="93"/>
    </location>
</feature>
<dbReference type="SUPFAM" id="SSF56112">
    <property type="entry name" value="Protein kinase-like (PK-like)"/>
    <property type="match status" value="1"/>
</dbReference>
<organism evidence="2 3">
    <name type="scientific">Planobispora takensis</name>
    <dbReference type="NCBI Taxonomy" id="1367882"/>
    <lineage>
        <taxon>Bacteria</taxon>
        <taxon>Bacillati</taxon>
        <taxon>Actinomycetota</taxon>
        <taxon>Actinomycetes</taxon>
        <taxon>Streptosporangiales</taxon>
        <taxon>Streptosporangiaceae</taxon>
        <taxon>Planobispora</taxon>
    </lineage>
</organism>
<dbReference type="Gene3D" id="1.10.510.10">
    <property type="entry name" value="Transferase(Phosphotransferase) domain 1"/>
    <property type="match status" value="1"/>
</dbReference>
<dbReference type="AlphaFoldDB" id="A0A8J3SYD4"/>
<evidence type="ECO:0000313" key="2">
    <source>
        <dbReference type="EMBL" id="GII01066.1"/>
    </source>
</evidence>
<feature type="compositionally biased region" description="Pro residues" evidence="1">
    <location>
        <begin position="247"/>
        <end position="285"/>
    </location>
</feature>
<dbReference type="InterPro" id="IPR011009">
    <property type="entry name" value="Kinase-like_dom_sf"/>
</dbReference>
<gene>
    <name evidence="2" type="ORF">Pta02_30740</name>
</gene>
<feature type="region of interest" description="Disordered" evidence="1">
    <location>
        <begin position="355"/>
        <end position="507"/>
    </location>
</feature>
<accession>A0A8J3SYD4</accession>
<reference evidence="2" key="1">
    <citation type="submission" date="2021-01" db="EMBL/GenBank/DDBJ databases">
        <title>Whole genome shotgun sequence of Planobispora takensis NBRC 109077.</title>
        <authorList>
            <person name="Komaki H."/>
            <person name="Tamura T."/>
        </authorList>
    </citation>
    <scope>NUCLEOTIDE SEQUENCE</scope>
    <source>
        <strain evidence="2">NBRC 109077</strain>
    </source>
</reference>
<dbReference type="Proteomes" id="UP000634476">
    <property type="component" value="Unassembled WGS sequence"/>
</dbReference>
<feature type="region of interest" description="Disordered" evidence="1">
    <location>
        <begin position="235"/>
        <end position="321"/>
    </location>
</feature>
<evidence type="ECO:0008006" key="4">
    <source>
        <dbReference type="Google" id="ProtNLM"/>
    </source>
</evidence>
<keyword evidence="3" id="KW-1185">Reference proteome</keyword>
<proteinExistence type="predicted"/>
<feature type="compositionally biased region" description="Low complexity" evidence="1">
    <location>
        <begin position="301"/>
        <end position="313"/>
    </location>
</feature>
<feature type="region of interest" description="Disordered" evidence="1">
    <location>
        <begin position="1"/>
        <end position="103"/>
    </location>
</feature>
<sequence>MNQADTPRRQGRHAGPGAATPASGHPGGNTGPGSAPGGPGYGPGEPGPGYGPGGPGSGSAPGGAGYGPGGSGSGYGPGGSGTGYGSGGPGASGPGQSSLESLIERGGPLTPVRAAVIGLAVLDQLVAVHGHGMLHGDVRPGSVLIGPYDKVLLTGPGFRSPVFTAPEGVTGPASDLWSLGATLYAAVEGRPPAPGAPMQSAGPIGPVLIRLLSGDPSLRPDPAALRTTLREIIQESSGPATPAGGFPVPPGGFPPPSSGFPSPPEGFPPSPGGFPSPHESFPPSPGGFAVPAGGFPPPPGAFAAPSAGGSAPFRDPVPQAEPSVVRPFVPTADALAAPDATMPVHADMFSDPILDPIPAPGRDPVHHLAPHSVPDAASRTVVDAIPGLPGDTGRDAAPASDPAVVSAPATVPPTGAETGGTDPGIPVSAEPSPTLSGASPAPASHHPDGPPPHQDLASHADAPPLHPDLPPPHPEDPPSRPVPGGSTAPTERSAGPRGGSGGSGGSKGVLVPRSIVALTCVLLAGMAATIGVLLAPVLSDPDNDEAAPAPGAGALFAAAPRACSLLTDRQAAEVVPGYRSSEVEPAECNWLNSQDWRKANVEKYDLRVRLVAQKQDASGIARAREYLAGKKKDTVDKAALATPRPLPPQDMSGVGEEAFISAAYSPVNLYGGSYKVTVVFRVSNLVAQVDYEQGGVKGDPDGKIAENAGKVSRWIAEALRIGG</sequence>
<evidence type="ECO:0000313" key="3">
    <source>
        <dbReference type="Proteomes" id="UP000634476"/>
    </source>
</evidence>
<name>A0A8J3SYD4_9ACTN</name>
<dbReference type="EMBL" id="BOOK01000020">
    <property type="protein sequence ID" value="GII01066.1"/>
    <property type="molecule type" value="Genomic_DNA"/>
</dbReference>
<feature type="compositionally biased region" description="Low complexity" evidence="1">
    <location>
        <begin position="395"/>
        <end position="414"/>
    </location>
</feature>
<comment type="caution">
    <text evidence="2">The sequence shown here is derived from an EMBL/GenBank/DDBJ whole genome shotgun (WGS) entry which is preliminary data.</text>
</comment>
<protein>
    <recommendedName>
        <fullName evidence="4">Protein kinase domain-containing protein</fullName>
    </recommendedName>
</protein>
<evidence type="ECO:0000256" key="1">
    <source>
        <dbReference type="SAM" id="MobiDB-lite"/>
    </source>
</evidence>
<feature type="compositionally biased region" description="Gly residues" evidence="1">
    <location>
        <begin position="496"/>
        <end position="507"/>
    </location>
</feature>